<accession>A0ACC1S4Q9</accession>
<dbReference type="EMBL" id="JANRMS010000995">
    <property type="protein sequence ID" value="KAJ3532084.1"/>
    <property type="molecule type" value="Genomic_DNA"/>
</dbReference>
<proteinExistence type="predicted"/>
<evidence type="ECO:0000313" key="2">
    <source>
        <dbReference type="Proteomes" id="UP001148629"/>
    </source>
</evidence>
<organism evidence="1 2">
    <name type="scientific">Fusarium decemcellulare</name>
    <dbReference type="NCBI Taxonomy" id="57161"/>
    <lineage>
        <taxon>Eukaryota</taxon>
        <taxon>Fungi</taxon>
        <taxon>Dikarya</taxon>
        <taxon>Ascomycota</taxon>
        <taxon>Pezizomycotina</taxon>
        <taxon>Sordariomycetes</taxon>
        <taxon>Hypocreomycetidae</taxon>
        <taxon>Hypocreales</taxon>
        <taxon>Nectriaceae</taxon>
        <taxon>Fusarium</taxon>
        <taxon>Fusarium decemcellulare species complex</taxon>
    </lineage>
</organism>
<keyword evidence="2" id="KW-1185">Reference proteome</keyword>
<evidence type="ECO:0000313" key="1">
    <source>
        <dbReference type="EMBL" id="KAJ3532084.1"/>
    </source>
</evidence>
<protein>
    <submittedName>
        <fullName evidence="1">Uncharacterized protein</fullName>
    </submittedName>
</protein>
<gene>
    <name evidence="1" type="ORF">NM208_g8592</name>
</gene>
<reference evidence="1" key="1">
    <citation type="submission" date="2022-08" db="EMBL/GenBank/DDBJ databases">
        <title>Genome Sequence of Fusarium decemcellulare.</title>
        <authorList>
            <person name="Buettner E."/>
        </authorList>
    </citation>
    <scope>NUCLEOTIDE SEQUENCE</scope>
    <source>
        <strain evidence="1">Babe19</strain>
    </source>
</reference>
<dbReference type="Proteomes" id="UP001148629">
    <property type="component" value="Unassembled WGS sequence"/>
</dbReference>
<comment type="caution">
    <text evidence="1">The sequence shown here is derived from an EMBL/GenBank/DDBJ whole genome shotgun (WGS) entry which is preliminary data.</text>
</comment>
<sequence>MSSLALANGPDGSAAPLNPKTTVCSAQQELARKVTTKLNKQRSLTGTALTGLVFRPPWVGKKRLNLDAANAVIFDVTKDSLNGCQNCTKHQVKCAYQDNLAHDEASIPKGPPCDDDGVAPRADRLKTHWPAQLRAEVRQWRRTGVSPFAHLTPFVRFQTVIYSDDELCHLYHIRRLYYLLTTMDACKLTVFSHFVPGFFRIASRSRLAMNGLLALSASQIAFSSECSFARYRACHYKAMAIRDLRKALTVFSLENADEVLAGSLTLLWLSEDWNGWSQISQGISAVRGIMDFCQDWSYGSELYDLATRLGLGRADNPSRTYHDNPETKANNQAAIQLIIMQMQRFALFLQNQAFTEKDLQRLQLLIELAQDIMDLNLSTTNEERFERMRQLRDCALWMPVNCLLTSRNLSNSLMVNVYLYAVLAQKRQLFPQGCTTETGDDLPSLLEETLNRVKMYGQYDGLIQEVESLVVLSTNLE</sequence>
<name>A0ACC1S4Q9_9HYPO</name>